<dbReference type="PRINTS" id="PR00778">
    <property type="entry name" value="HTHARSR"/>
</dbReference>
<dbReference type="EMBL" id="JACIJP010000001">
    <property type="protein sequence ID" value="MBB6123550.1"/>
    <property type="molecule type" value="Genomic_DNA"/>
</dbReference>
<dbReference type="SMART" id="SM00418">
    <property type="entry name" value="HTH_ARSR"/>
    <property type="match status" value="1"/>
</dbReference>
<evidence type="ECO:0000256" key="2">
    <source>
        <dbReference type="ARBA" id="ARBA00023125"/>
    </source>
</evidence>
<proteinExistence type="predicted"/>
<dbReference type="CDD" id="cd00090">
    <property type="entry name" value="HTH_ARSR"/>
    <property type="match status" value="1"/>
</dbReference>
<dbReference type="NCBIfam" id="NF033788">
    <property type="entry name" value="HTH_metalloreg"/>
    <property type="match status" value="1"/>
</dbReference>
<keyword evidence="6" id="KW-1185">Reference proteome</keyword>
<dbReference type="InterPro" id="IPR001845">
    <property type="entry name" value="HTH_ArsR_DNA-bd_dom"/>
</dbReference>
<dbReference type="InterPro" id="IPR036388">
    <property type="entry name" value="WH-like_DNA-bd_sf"/>
</dbReference>
<feature type="domain" description="HTH arsR-type" evidence="4">
    <location>
        <begin position="1"/>
        <end position="95"/>
    </location>
</feature>
<keyword evidence="3" id="KW-0804">Transcription</keyword>
<evidence type="ECO:0000259" key="4">
    <source>
        <dbReference type="PROSITE" id="PS50987"/>
    </source>
</evidence>
<dbReference type="Gene3D" id="1.10.10.10">
    <property type="entry name" value="Winged helix-like DNA-binding domain superfamily/Winged helix DNA-binding domain"/>
    <property type="match status" value="1"/>
</dbReference>
<dbReference type="PANTHER" id="PTHR43132:SF2">
    <property type="entry name" value="ARSENICAL RESISTANCE OPERON REPRESSOR ARSR-RELATED"/>
    <property type="match status" value="1"/>
</dbReference>
<keyword evidence="2 5" id="KW-0238">DNA-binding</keyword>
<dbReference type="Proteomes" id="UP000552700">
    <property type="component" value="Unassembled WGS sequence"/>
</dbReference>
<dbReference type="InterPro" id="IPR011991">
    <property type="entry name" value="ArsR-like_HTH"/>
</dbReference>
<sequence>MESIAVVNALSALAHATRLEVFRCLVRAGEGGLAAGDLAQRLDVSPSTLSHHLAQLEHAHIVTATRQSRHIFYAVNFAQVRGLLGYLIEDCCEGAPALCGFTRITTGESCHAD</sequence>
<dbReference type="Pfam" id="PF12840">
    <property type="entry name" value="HTH_20"/>
    <property type="match status" value="1"/>
</dbReference>
<dbReference type="SUPFAM" id="SSF46785">
    <property type="entry name" value="Winged helix' DNA-binding domain"/>
    <property type="match status" value="1"/>
</dbReference>
<dbReference type="RefSeq" id="WP_184078534.1">
    <property type="nucleotide sequence ID" value="NZ_JACIJP010000001.1"/>
</dbReference>
<name>A0A841IZ00_9SPHN</name>
<accession>A0A841IZ00</accession>
<protein>
    <submittedName>
        <fullName evidence="5">DNA-binding transcriptional ArsR family regulator</fullName>
    </submittedName>
</protein>
<reference evidence="5 6" key="1">
    <citation type="submission" date="2020-08" db="EMBL/GenBank/DDBJ databases">
        <title>Genomic Encyclopedia of Type Strains, Phase IV (KMG-IV): sequencing the most valuable type-strain genomes for metagenomic binning, comparative biology and taxonomic classification.</title>
        <authorList>
            <person name="Goeker M."/>
        </authorList>
    </citation>
    <scope>NUCLEOTIDE SEQUENCE [LARGE SCALE GENOMIC DNA]</scope>
    <source>
        <strain evidence="5 6">DSM 102255</strain>
    </source>
</reference>
<dbReference type="GO" id="GO:0003700">
    <property type="term" value="F:DNA-binding transcription factor activity"/>
    <property type="evidence" value="ECO:0007669"/>
    <property type="project" value="InterPro"/>
</dbReference>
<dbReference type="InterPro" id="IPR036390">
    <property type="entry name" value="WH_DNA-bd_sf"/>
</dbReference>
<dbReference type="PANTHER" id="PTHR43132">
    <property type="entry name" value="ARSENICAL RESISTANCE OPERON REPRESSOR ARSR-RELATED"/>
    <property type="match status" value="1"/>
</dbReference>
<dbReference type="GO" id="GO:0003677">
    <property type="term" value="F:DNA binding"/>
    <property type="evidence" value="ECO:0007669"/>
    <property type="project" value="UniProtKB-KW"/>
</dbReference>
<dbReference type="AlphaFoldDB" id="A0A841IZ00"/>
<organism evidence="5 6">
    <name type="scientific">Sphingobium subterraneum</name>
    <dbReference type="NCBI Taxonomy" id="627688"/>
    <lineage>
        <taxon>Bacteria</taxon>
        <taxon>Pseudomonadati</taxon>
        <taxon>Pseudomonadota</taxon>
        <taxon>Alphaproteobacteria</taxon>
        <taxon>Sphingomonadales</taxon>
        <taxon>Sphingomonadaceae</taxon>
        <taxon>Sphingobium</taxon>
    </lineage>
</organism>
<keyword evidence="1" id="KW-0805">Transcription regulation</keyword>
<evidence type="ECO:0000256" key="1">
    <source>
        <dbReference type="ARBA" id="ARBA00023015"/>
    </source>
</evidence>
<evidence type="ECO:0000313" key="5">
    <source>
        <dbReference type="EMBL" id="MBB6123550.1"/>
    </source>
</evidence>
<evidence type="ECO:0000313" key="6">
    <source>
        <dbReference type="Proteomes" id="UP000552700"/>
    </source>
</evidence>
<evidence type="ECO:0000256" key="3">
    <source>
        <dbReference type="ARBA" id="ARBA00023163"/>
    </source>
</evidence>
<comment type="caution">
    <text evidence="5">The sequence shown here is derived from an EMBL/GenBank/DDBJ whole genome shotgun (WGS) entry which is preliminary data.</text>
</comment>
<dbReference type="PROSITE" id="PS50987">
    <property type="entry name" value="HTH_ARSR_2"/>
    <property type="match status" value="1"/>
</dbReference>
<gene>
    <name evidence="5" type="ORF">FHS92_001257</name>
</gene>
<dbReference type="InterPro" id="IPR051011">
    <property type="entry name" value="Metal_resp_trans_reg"/>
</dbReference>